<proteinExistence type="predicted"/>
<accession>A0A3E2BK40</accession>
<reference evidence="1 2" key="1">
    <citation type="submission" date="2018-08" db="EMBL/GenBank/DDBJ databases">
        <title>Genome analysis of the thermophilic bacterium of the candidate phylum Aminicenantes from deep subsurface aquifer revealed its physiology and ecological role.</title>
        <authorList>
            <person name="Kadnikov V.V."/>
            <person name="Mardanov A.V."/>
            <person name="Beletsky A.V."/>
            <person name="Karnachuk O.V."/>
            <person name="Ravin N.V."/>
        </authorList>
    </citation>
    <scope>NUCLEOTIDE SEQUENCE [LARGE SCALE GENOMIC DNA]</scope>
    <source>
        <strain evidence="1">BY38</strain>
    </source>
</reference>
<protein>
    <submittedName>
        <fullName evidence="1">Uncharacterized protein</fullName>
    </submittedName>
</protein>
<dbReference type="Proteomes" id="UP000257323">
    <property type="component" value="Unassembled WGS sequence"/>
</dbReference>
<dbReference type="SUPFAM" id="SSF52980">
    <property type="entry name" value="Restriction endonuclease-like"/>
    <property type="match status" value="1"/>
</dbReference>
<organism evidence="1 2">
    <name type="scientific">Candidatus Saccharicenans subterraneus</name>
    <dbReference type="NCBI Taxonomy" id="2508984"/>
    <lineage>
        <taxon>Bacteria</taxon>
        <taxon>Candidatus Aminicenantota</taxon>
        <taxon>Candidatus Aminicenantia</taxon>
        <taxon>Candidatus Aminicenantales</taxon>
        <taxon>Candidatus Saccharicenantaceae</taxon>
        <taxon>Candidatus Saccharicenans</taxon>
    </lineage>
</organism>
<evidence type="ECO:0000313" key="2">
    <source>
        <dbReference type="Proteomes" id="UP000257323"/>
    </source>
</evidence>
<name>A0A3E2BK40_9BACT</name>
<sequence>MAQLPDLPKGKEFEEYISAFFQCGGYYVERNIIEREEKEEVLELDIVATNYEKELSKSLIVEVKTGDWGFPDIFKIKGWLDYLGYSEGILITNISKERSNFFEDKANNIGISLLQINDLSNAANCLNKVIPNCQFEDDDFHTWRFSYWIERNLLRDLKRKKKQYIHDKKSYKELDEYYFLLNSGVFFTDSVVDRVRKLYDTFMKFPRISAKCGNEMIKRSFDEDVDKLPQNIYEETFYKCKYNAIQISTYIEHRARLALLKSAIDYILGKNQKRRNKDNGFGKNKENSLLSELPESFKKGINQLKSHKYFYRYPVFWQWFMWLFGGFILKDYEDQEYKLIADKSGIPVSEVQNALESYQILFPQENGWFIDLQESNIRCLKMFPVPFCGIGANYRRIKYTKSKKFEDLKLDGMYTLNDLIKWNNLTVKVLDNGLK</sequence>
<comment type="caution">
    <text evidence="1">The sequence shown here is derived from an EMBL/GenBank/DDBJ whole genome shotgun (WGS) entry which is preliminary data.</text>
</comment>
<gene>
    <name evidence="1" type="ORF">OP8BY_1132</name>
</gene>
<dbReference type="AlphaFoldDB" id="A0A3E2BK40"/>
<dbReference type="InterPro" id="IPR011335">
    <property type="entry name" value="Restrct_endonuc-II-like"/>
</dbReference>
<dbReference type="EMBL" id="QUAH01000014">
    <property type="protein sequence ID" value="RFT15022.1"/>
    <property type="molecule type" value="Genomic_DNA"/>
</dbReference>
<evidence type="ECO:0000313" key="1">
    <source>
        <dbReference type="EMBL" id="RFT15022.1"/>
    </source>
</evidence>